<dbReference type="InterPro" id="IPR011042">
    <property type="entry name" value="6-blade_b-propeller_TolB-like"/>
</dbReference>
<name>A0A1M6W0U9_HALPU</name>
<gene>
    <name evidence="2" type="ORF">SAMN05444342_2470</name>
</gene>
<keyword evidence="1" id="KW-0812">Transmembrane</keyword>
<protein>
    <submittedName>
        <fullName evidence="2">Arylsulfotransferase (ASST)</fullName>
    </submittedName>
</protein>
<dbReference type="RefSeq" id="WP_049940975.1">
    <property type="nucleotide sequence ID" value="NZ_AEMG01000009.1"/>
</dbReference>
<dbReference type="InterPro" id="IPR010262">
    <property type="entry name" value="Arylsulfotransferase_bact"/>
</dbReference>
<keyword evidence="3" id="KW-1185">Reference proteome</keyword>
<dbReference type="Proteomes" id="UP000184203">
    <property type="component" value="Unassembled WGS sequence"/>
</dbReference>
<dbReference type="InterPro" id="IPR053143">
    <property type="entry name" value="Arylsulfate_ST"/>
</dbReference>
<dbReference type="SUPFAM" id="SSF101898">
    <property type="entry name" value="NHL repeat"/>
    <property type="match status" value="1"/>
</dbReference>
<dbReference type="EMBL" id="FRAN01000003">
    <property type="protein sequence ID" value="SHK87344.1"/>
    <property type="molecule type" value="Genomic_DNA"/>
</dbReference>
<dbReference type="PANTHER" id="PTHR35340">
    <property type="entry name" value="PQQ ENZYME REPEAT PROTEIN-RELATED"/>
    <property type="match status" value="1"/>
</dbReference>
<accession>A0A1M6W0U9</accession>
<dbReference type="OrthoDB" id="306371at2157"/>
<sequence>MIDRISVLSKRTKITLRILFLVILVLLSAAIVTTGGRSVEKTSAGSNISPSTFKNESRLTIVTAFHGPLSVYNRSGGLLYRNRSHHSYWDVDPVRGTKSTYVYSATDVLTRSECHADTKCVRNVVEEINLTTGRVNSIFSRIRRGTINNEWHDIDRINDTHYAIADIKRNEAYIVNVRTGVTVWRWNAQDAFPLSSGGSNAFGTNFPGDWTHLNDIEVLDDGRIMLSLRNQDAVIFINRTTGFQKNWTLGSDNEYDIMYEQHNPDYISKSNGGPAVVLADSQNNRIVEYQRTDGKWEQTWVWSDSEMLWPRDADRLPNGNTLITDTNSGRIIEVNKSGKKKTVINYHGPGRIYESERVGTGDESAGGPSARTANLQSRGMTTVDGKASHTIERSRLQNLWSGVKQVLPTKILNAIMFVKPTWLTFSDIGRMIGIGIVIAAWVCLELLWTTLSISIQSPVRVHR</sequence>
<organism evidence="2 3">
    <name type="scientific">Haladaptatus paucihalophilus DX253</name>
    <dbReference type="NCBI Taxonomy" id="797209"/>
    <lineage>
        <taxon>Archaea</taxon>
        <taxon>Methanobacteriati</taxon>
        <taxon>Methanobacteriota</taxon>
        <taxon>Stenosarchaea group</taxon>
        <taxon>Halobacteria</taxon>
        <taxon>Halobacteriales</taxon>
        <taxon>Haladaptataceae</taxon>
        <taxon>Haladaptatus</taxon>
    </lineage>
</organism>
<dbReference type="Pfam" id="PF05935">
    <property type="entry name" value="Arylsulfotrans"/>
    <property type="match status" value="1"/>
</dbReference>
<dbReference type="PANTHER" id="PTHR35340:SF5">
    <property type="entry name" value="ASST-DOMAIN-CONTAINING PROTEIN"/>
    <property type="match status" value="1"/>
</dbReference>
<keyword evidence="1" id="KW-0472">Membrane</keyword>
<keyword evidence="1" id="KW-1133">Transmembrane helix</keyword>
<proteinExistence type="predicted"/>
<feature type="transmembrane region" description="Helical" evidence="1">
    <location>
        <begin position="431"/>
        <end position="455"/>
    </location>
</feature>
<evidence type="ECO:0000313" key="2">
    <source>
        <dbReference type="EMBL" id="SHK87344.1"/>
    </source>
</evidence>
<dbReference type="Gene3D" id="2.120.10.30">
    <property type="entry name" value="TolB, C-terminal domain"/>
    <property type="match status" value="1"/>
</dbReference>
<evidence type="ECO:0000313" key="3">
    <source>
        <dbReference type="Proteomes" id="UP000184203"/>
    </source>
</evidence>
<dbReference type="AlphaFoldDB" id="A0A1M6W0U9"/>
<evidence type="ECO:0000256" key="1">
    <source>
        <dbReference type="SAM" id="Phobius"/>
    </source>
</evidence>
<dbReference type="GO" id="GO:0004062">
    <property type="term" value="F:aryl sulfotransferase activity"/>
    <property type="evidence" value="ECO:0007669"/>
    <property type="project" value="InterPro"/>
</dbReference>
<reference evidence="3" key="1">
    <citation type="submission" date="2016-11" db="EMBL/GenBank/DDBJ databases">
        <authorList>
            <person name="Varghese N."/>
            <person name="Submissions S."/>
        </authorList>
    </citation>
    <scope>NUCLEOTIDE SEQUENCE [LARGE SCALE GENOMIC DNA]</scope>
    <source>
        <strain evidence="3">DX253</strain>
    </source>
</reference>
<keyword evidence="2" id="KW-0808">Transferase</keyword>